<organism evidence="2 3">
    <name type="scientific">Corchorus capsularis</name>
    <name type="common">Jute</name>
    <dbReference type="NCBI Taxonomy" id="210143"/>
    <lineage>
        <taxon>Eukaryota</taxon>
        <taxon>Viridiplantae</taxon>
        <taxon>Streptophyta</taxon>
        <taxon>Embryophyta</taxon>
        <taxon>Tracheophyta</taxon>
        <taxon>Spermatophyta</taxon>
        <taxon>Magnoliopsida</taxon>
        <taxon>eudicotyledons</taxon>
        <taxon>Gunneridae</taxon>
        <taxon>Pentapetalae</taxon>
        <taxon>rosids</taxon>
        <taxon>malvids</taxon>
        <taxon>Malvales</taxon>
        <taxon>Malvaceae</taxon>
        <taxon>Grewioideae</taxon>
        <taxon>Apeibeae</taxon>
        <taxon>Corchorus</taxon>
    </lineage>
</organism>
<sequence length="175" mass="20015">MSERAWFAKTVLFVPPRKRSNVPQFGRPFGLFEIPKRAERPNWRLKCFFSTDQLSYLDKRSPVKFHNFQLIVFLQQNLYYITSLSFSSPCPPPKSLSFPFSFNKTIACPNTKTSTPLLQDPRSNQKGLKEVTDDGNGSNIVVGPYYAGQCSSRAKDYPKDDRPEFSILGRSNVAY</sequence>
<reference evidence="2 3" key="1">
    <citation type="submission" date="2013-09" db="EMBL/GenBank/DDBJ databases">
        <title>Corchorus capsularis genome sequencing.</title>
        <authorList>
            <person name="Alam M."/>
            <person name="Haque M.S."/>
            <person name="Islam M.S."/>
            <person name="Emdad E.M."/>
            <person name="Islam M.M."/>
            <person name="Ahmed B."/>
            <person name="Halim A."/>
            <person name="Hossen Q.M.M."/>
            <person name="Hossain M.Z."/>
            <person name="Ahmed R."/>
            <person name="Khan M.M."/>
            <person name="Islam R."/>
            <person name="Rashid M.M."/>
            <person name="Khan S.A."/>
            <person name="Rahman M.S."/>
            <person name="Alam M."/>
        </authorList>
    </citation>
    <scope>NUCLEOTIDE SEQUENCE [LARGE SCALE GENOMIC DNA]</scope>
    <source>
        <strain evidence="3">cv. CVL-1</strain>
        <tissue evidence="2">Whole seedling</tissue>
    </source>
</reference>
<accession>A0A1R3G3K4</accession>
<dbReference type="Gramene" id="OMO52655">
    <property type="protein sequence ID" value="OMO52655"/>
    <property type="gene ID" value="CCACVL1_29140"/>
</dbReference>
<proteinExistence type="predicted"/>
<feature type="compositionally biased region" description="Polar residues" evidence="1">
    <location>
        <begin position="113"/>
        <end position="126"/>
    </location>
</feature>
<dbReference type="EMBL" id="AWWV01015470">
    <property type="protein sequence ID" value="OMO52655.1"/>
    <property type="molecule type" value="Genomic_DNA"/>
</dbReference>
<evidence type="ECO:0000313" key="2">
    <source>
        <dbReference type="EMBL" id="OMO52655.1"/>
    </source>
</evidence>
<name>A0A1R3G3K4_COCAP</name>
<dbReference type="OrthoDB" id="391988at2759"/>
<evidence type="ECO:0000256" key="1">
    <source>
        <dbReference type="SAM" id="MobiDB-lite"/>
    </source>
</evidence>
<dbReference type="STRING" id="210143.A0A1R3G3K4"/>
<dbReference type="AlphaFoldDB" id="A0A1R3G3K4"/>
<feature type="region of interest" description="Disordered" evidence="1">
    <location>
        <begin position="113"/>
        <end position="134"/>
    </location>
</feature>
<evidence type="ECO:0000313" key="3">
    <source>
        <dbReference type="Proteomes" id="UP000188268"/>
    </source>
</evidence>
<gene>
    <name evidence="2" type="ORF">CCACVL1_29140</name>
</gene>
<dbReference type="Proteomes" id="UP000188268">
    <property type="component" value="Unassembled WGS sequence"/>
</dbReference>
<keyword evidence="3" id="KW-1185">Reference proteome</keyword>
<comment type="caution">
    <text evidence="2">The sequence shown here is derived from an EMBL/GenBank/DDBJ whole genome shotgun (WGS) entry which is preliminary data.</text>
</comment>
<protein>
    <submittedName>
        <fullName evidence="2">GTP-binding protein</fullName>
    </submittedName>
</protein>